<dbReference type="AlphaFoldDB" id="A0A918C7A1"/>
<dbReference type="Pfam" id="PF01557">
    <property type="entry name" value="FAA_hydrolase"/>
    <property type="match status" value="1"/>
</dbReference>
<dbReference type="EMBL" id="BMSX01000005">
    <property type="protein sequence ID" value="GGR09192.1"/>
    <property type="molecule type" value="Genomic_DNA"/>
</dbReference>
<dbReference type="PANTHER" id="PTHR43211">
    <property type="entry name" value="FUMARYLACETOACETATE HYDROLASE"/>
    <property type="match status" value="1"/>
</dbReference>
<dbReference type="SUPFAM" id="SSF56529">
    <property type="entry name" value="FAH"/>
    <property type="match status" value="1"/>
</dbReference>
<dbReference type="Proteomes" id="UP000658320">
    <property type="component" value="Unassembled WGS sequence"/>
</dbReference>
<dbReference type="Gene3D" id="3.90.850.10">
    <property type="entry name" value="Fumarylacetoacetase-like, C-terminal domain"/>
    <property type="match status" value="1"/>
</dbReference>
<organism evidence="3 4">
    <name type="scientific">Streptomyces aurantiogriseus</name>
    <dbReference type="NCBI Taxonomy" id="66870"/>
    <lineage>
        <taxon>Bacteria</taxon>
        <taxon>Bacillati</taxon>
        <taxon>Actinomycetota</taxon>
        <taxon>Actinomycetes</taxon>
        <taxon>Kitasatosporales</taxon>
        <taxon>Streptomycetaceae</taxon>
        <taxon>Streptomyces</taxon>
    </lineage>
</organism>
<protein>
    <recommendedName>
        <fullName evidence="2">Fumarylacetoacetase-like C-terminal domain-containing protein</fullName>
    </recommendedName>
</protein>
<comment type="caution">
    <text evidence="3">The sequence shown here is derived from an EMBL/GenBank/DDBJ whole genome shotgun (WGS) entry which is preliminary data.</text>
</comment>
<dbReference type="RefSeq" id="WP_189935598.1">
    <property type="nucleotide sequence ID" value="NZ_BMSX01000005.1"/>
</dbReference>
<sequence>MKLGRISTPSPDGEQIRLVAVRPDEGRVVDLARAYALGRQAQRATPEAARRLAAAHFPSSMAAAIAAGPAFLDAAHWAVDRADDDASLPIEGLSWVAAVDPPVIRDGLTFPAHMKGFSEKVGGGLPNPQLFKTPGYFKGSTGVVYGHDEEIPYPGYSEFVDYELEMGLVVAAAGRNLTPDDARAHLFGVTIFNDFSARDVQGPEMGMGMGPQKCKDYAYGIGPWITTVDELPSVDGLKGVVRVNGEVWSETSAEGMIYTPEELLAYVSISDRLQPGDLIGSGTLPNGSGLEIDRRLSPGDVVELELEGVGVLRNRMSAEPDQAPWWPEPRPYPFGTSAN</sequence>
<dbReference type="PANTHER" id="PTHR43211:SF1">
    <property type="entry name" value="BLL6422 PROTEIN"/>
    <property type="match status" value="1"/>
</dbReference>
<evidence type="ECO:0000256" key="1">
    <source>
        <dbReference type="SAM" id="MobiDB-lite"/>
    </source>
</evidence>
<evidence type="ECO:0000259" key="2">
    <source>
        <dbReference type="Pfam" id="PF01557"/>
    </source>
</evidence>
<dbReference type="InterPro" id="IPR036663">
    <property type="entry name" value="Fumarylacetoacetase_C_sf"/>
</dbReference>
<reference evidence="3" key="1">
    <citation type="journal article" date="2014" name="Int. J. Syst. Evol. Microbiol.">
        <title>Complete genome sequence of Corynebacterium casei LMG S-19264T (=DSM 44701T), isolated from a smear-ripened cheese.</title>
        <authorList>
            <consortium name="US DOE Joint Genome Institute (JGI-PGF)"/>
            <person name="Walter F."/>
            <person name="Albersmeier A."/>
            <person name="Kalinowski J."/>
            <person name="Ruckert C."/>
        </authorList>
    </citation>
    <scope>NUCLEOTIDE SEQUENCE</scope>
    <source>
        <strain evidence="3">JCM 4346</strain>
    </source>
</reference>
<gene>
    <name evidence="3" type="ORF">GCM10010251_26150</name>
</gene>
<evidence type="ECO:0000313" key="3">
    <source>
        <dbReference type="EMBL" id="GGR09192.1"/>
    </source>
</evidence>
<keyword evidence="4" id="KW-1185">Reference proteome</keyword>
<evidence type="ECO:0000313" key="4">
    <source>
        <dbReference type="Proteomes" id="UP000658320"/>
    </source>
</evidence>
<name>A0A918C7A1_9ACTN</name>
<reference evidence="3" key="2">
    <citation type="submission" date="2020-09" db="EMBL/GenBank/DDBJ databases">
        <authorList>
            <person name="Sun Q."/>
            <person name="Ohkuma M."/>
        </authorList>
    </citation>
    <scope>NUCLEOTIDE SEQUENCE</scope>
    <source>
        <strain evidence="3">JCM 4346</strain>
    </source>
</reference>
<proteinExistence type="predicted"/>
<dbReference type="GO" id="GO:0003824">
    <property type="term" value="F:catalytic activity"/>
    <property type="evidence" value="ECO:0007669"/>
    <property type="project" value="InterPro"/>
</dbReference>
<feature type="domain" description="Fumarylacetoacetase-like C-terminal" evidence="2">
    <location>
        <begin position="103"/>
        <end position="316"/>
    </location>
</feature>
<feature type="region of interest" description="Disordered" evidence="1">
    <location>
        <begin position="320"/>
        <end position="339"/>
    </location>
</feature>
<accession>A0A918C7A1</accession>
<dbReference type="InterPro" id="IPR011234">
    <property type="entry name" value="Fumarylacetoacetase-like_C"/>
</dbReference>